<dbReference type="AlphaFoldDB" id="A0A2N8ZJI8"/>
<dbReference type="KEGG" id="vta:B0444"/>
<gene>
    <name evidence="1" type="ORF">VTAP4600_B0444</name>
</gene>
<dbReference type="Proteomes" id="UP000235828">
    <property type="component" value="Chromosome B"/>
</dbReference>
<keyword evidence="2" id="KW-1185">Reference proteome</keyword>
<sequence>MTELIFFRTQEEFSLWLKNHHNVTTELWVGFYKKTLTEPVLLGQILLTSRCVWVG</sequence>
<protein>
    <submittedName>
        <fullName evidence="1">Uncharacterized protein</fullName>
    </submittedName>
</protein>
<evidence type="ECO:0000313" key="1">
    <source>
        <dbReference type="EMBL" id="SON52055.1"/>
    </source>
</evidence>
<dbReference type="EMBL" id="LT960612">
    <property type="protein sequence ID" value="SON52055.1"/>
    <property type="molecule type" value="Genomic_DNA"/>
</dbReference>
<proteinExistence type="predicted"/>
<accession>A0A2N8ZJI8</accession>
<organism evidence="1 2">
    <name type="scientific">Vibrio tapetis subsp. tapetis</name>
    <dbReference type="NCBI Taxonomy" id="1671868"/>
    <lineage>
        <taxon>Bacteria</taxon>
        <taxon>Pseudomonadati</taxon>
        <taxon>Pseudomonadota</taxon>
        <taxon>Gammaproteobacteria</taxon>
        <taxon>Vibrionales</taxon>
        <taxon>Vibrionaceae</taxon>
        <taxon>Vibrio</taxon>
    </lineage>
</organism>
<evidence type="ECO:0000313" key="2">
    <source>
        <dbReference type="Proteomes" id="UP000235828"/>
    </source>
</evidence>
<reference evidence="1 2" key="1">
    <citation type="submission" date="2017-10" db="EMBL/GenBank/DDBJ databases">
        <authorList>
            <person name="Banno H."/>
            <person name="Chua N.-H."/>
        </authorList>
    </citation>
    <scope>NUCLEOTIDE SEQUENCE [LARGE SCALE GENOMIC DNA]</scope>
    <source>
        <strain evidence="1">Vibrio tapetis CECT4600</strain>
    </source>
</reference>
<name>A0A2N8ZJI8_9VIBR</name>